<dbReference type="InterPro" id="IPR008906">
    <property type="entry name" value="HATC_C_dom"/>
</dbReference>
<name>A0AA88XXN7_PINIB</name>
<protein>
    <submittedName>
        <fullName evidence="3">Uncharacterized protein</fullName>
    </submittedName>
</protein>
<sequence>MAVLNLLAESDGVLQRHLSDSKRNAKYTSKTVQNEMIQLMGDFIRDEGTKDLRDGDALFSLIADEVTDISNKEILSLCVRFVSSSHNIQIQEIFLDFVSLEGITGELITKAIIETLKKHRIDITKCRGQCYDGASSMSSEKVGVQCRIREYSETAFYTHCNSHVLNLSVAASCKLPPVRNMVDSINEIYLIFSNSPKRQRVFEAFIEHSTLSSKAKKLKGLCKTRWVERHLCFDTMYELFGAICSTYEYILDPKSIEIDNAELPVEWDRETRVKAQGLLSVMKSSSFLVAFVTVKNVLEIIKPLTVKLQKRDIDIVDAYNLIDSTKREVKDLRARIGNEDFSVWFKDAEHLATVANSLITTPRLAGKQRYRANAECSNAEEYFLRNVAIPFCDFISSKLATRFSEDNRAGKAMFSLLPKSVVKVDISDTLEGLSTWDNDLQSPSSLRHEISAWKRKWSTIETIDSKYDNMIGCLTEIDGDVFPNLQKLFVIGCTLPVTSCEAERSFSVHKRTKTYLRSTMTEERLSGLALMNIYPSVQLDIEELTKRFVQMHARPIEI</sequence>
<keyword evidence="4" id="KW-1185">Reference proteome</keyword>
<evidence type="ECO:0000259" key="2">
    <source>
        <dbReference type="Pfam" id="PF14291"/>
    </source>
</evidence>
<reference evidence="3" key="1">
    <citation type="submission" date="2019-08" db="EMBL/GenBank/DDBJ databases">
        <title>The improved chromosome-level genome for the pearl oyster Pinctada fucata martensii using PacBio sequencing and Hi-C.</title>
        <authorList>
            <person name="Zheng Z."/>
        </authorList>
    </citation>
    <scope>NUCLEOTIDE SEQUENCE</scope>
    <source>
        <strain evidence="3">ZZ-2019</strain>
        <tissue evidence="3">Adductor muscle</tissue>
    </source>
</reference>
<proteinExistence type="predicted"/>
<dbReference type="InterPro" id="IPR025398">
    <property type="entry name" value="DUF4371"/>
</dbReference>
<comment type="caution">
    <text evidence="3">The sequence shown here is derived from an EMBL/GenBank/DDBJ whole genome shotgun (WGS) entry which is preliminary data.</text>
</comment>
<dbReference type="PANTHER" id="PTHR46289">
    <property type="entry name" value="52 KDA REPRESSOR OF THE INHIBITOR OF THE PROTEIN KINASE-LIKE PROTEIN-RELATED"/>
    <property type="match status" value="1"/>
</dbReference>
<dbReference type="EMBL" id="VSWD01000008">
    <property type="protein sequence ID" value="KAK3094432.1"/>
    <property type="molecule type" value="Genomic_DNA"/>
</dbReference>
<dbReference type="SUPFAM" id="SSF53098">
    <property type="entry name" value="Ribonuclease H-like"/>
    <property type="match status" value="1"/>
</dbReference>
<evidence type="ECO:0000313" key="4">
    <source>
        <dbReference type="Proteomes" id="UP001186944"/>
    </source>
</evidence>
<dbReference type="AlphaFoldDB" id="A0AA88XXN7"/>
<dbReference type="InterPro" id="IPR012337">
    <property type="entry name" value="RNaseH-like_sf"/>
</dbReference>
<accession>A0AA88XXN7</accession>
<dbReference type="Proteomes" id="UP001186944">
    <property type="component" value="Unassembled WGS sequence"/>
</dbReference>
<evidence type="ECO:0000259" key="1">
    <source>
        <dbReference type="Pfam" id="PF05699"/>
    </source>
</evidence>
<evidence type="ECO:0000313" key="3">
    <source>
        <dbReference type="EMBL" id="KAK3094432.1"/>
    </source>
</evidence>
<feature type="domain" description="DUF4371" evidence="2">
    <location>
        <begin position="17"/>
        <end position="140"/>
    </location>
</feature>
<dbReference type="InterPro" id="IPR052958">
    <property type="entry name" value="IFN-induced_PKR_regulator"/>
</dbReference>
<dbReference type="Pfam" id="PF14291">
    <property type="entry name" value="DUF4371"/>
    <property type="match status" value="1"/>
</dbReference>
<dbReference type="Pfam" id="PF05699">
    <property type="entry name" value="Dimer_Tnp_hAT"/>
    <property type="match status" value="1"/>
</dbReference>
<organism evidence="3 4">
    <name type="scientific">Pinctada imbricata</name>
    <name type="common">Atlantic pearl-oyster</name>
    <name type="synonym">Pinctada martensii</name>
    <dbReference type="NCBI Taxonomy" id="66713"/>
    <lineage>
        <taxon>Eukaryota</taxon>
        <taxon>Metazoa</taxon>
        <taxon>Spiralia</taxon>
        <taxon>Lophotrochozoa</taxon>
        <taxon>Mollusca</taxon>
        <taxon>Bivalvia</taxon>
        <taxon>Autobranchia</taxon>
        <taxon>Pteriomorphia</taxon>
        <taxon>Pterioida</taxon>
        <taxon>Pterioidea</taxon>
        <taxon>Pteriidae</taxon>
        <taxon>Pinctada</taxon>
    </lineage>
</organism>
<gene>
    <name evidence="3" type="ORF">FSP39_001685</name>
</gene>
<feature type="domain" description="HAT C-terminal dimerisation" evidence="1">
    <location>
        <begin position="480"/>
        <end position="533"/>
    </location>
</feature>
<dbReference type="GO" id="GO:0046983">
    <property type="term" value="F:protein dimerization activity"/>
    <property type="evidence" value="ECO:0007669"/>
    <property type="project" value="InterPro"/>
</dbReference>
<dbReference type="PANTHER" id="PTHR46289:SF14">
    <property type="entry name" value="DUF4371 DOMAIN-CONTAINING PROTEIN"/>
    <property type="match status" value="1"/>
</dbReference>